<dbReference type="CDD" id="cd00075">
    <property type="entry name" value="HATPase"/>
    <property type="match status" value="1"/>
</dbReference>
<dbReference type="EC" id="2.7.13.3" evidence="2"/>
<name>A0A1Y5F815_9BACT</name>
<dbReference type="PROSITE" id="PS50109">
    <property type="entry name" value="HIS_KIN"/>
    <property type="match status" value="1"/>
</dbReference>
<evidence type="ECO:0000256" key="5">
    <source>
        <dbReference type="ARBA" id="ARBA00022777"/>
    </source>
</evidence>
<keyword evidence="3" id="KW-0808">Transferase</keyword>
<dbReference type="InterPro" id="IPR050351">
    <property type="entry name" value="BphY/WalK/GraS-like"/>
</dbReference>
<dbReference type="PANTHER" id="PTHR42878:SF7">
    <property type="entry name" value="SENSOR HISTIDINE KINASE GLRK"/>
    <property type="match status" value="1"/>
</dbReference>
<feature type="transmembrane region" description="Helical" evidence="8">
    <location>
        <begin position="65"/>
        <end position="85"/>
    </location>
</feature>
<proteinExistence type="predicted"/>
<dbReference type="InterPro" id="IPR036890">
    <property type="entry name" value="HATPase_C_sf"/>
</dbReference>
<feature type="transmembrane region" description="Helical" evidence="8">
    <location>
        <begin position="12"/>
        <end position="31"/>
    </location>
</feature>
<feature type="transmembrane region" description="Helical" evidence="8">
    <location>
        <begin position="115"/>
        <end position="139"/>
    </location>
</feature>
<dbReference type="SMART" id="SM00387">
    <property type="entry name" value="HATPase_c"/>
    <property type="match status" value="1"/>
</dbReference>
<feature type="transmembrane region" description="Helical" evidence="8">
    <location>
        <begin position="43"/>
        <end position="59"/>
    </location>
</feature>
<feature type="domain" description="Histidine kinase" evidence="9">
    <location>
        <begin position="192"/>
        <end position="407"/>
    </location>
</feature>
<dbReference type="GO" id="GO:0007234">
    <property type="term" value="P:osmosensory signaling via phosphorelay pathway"/>
    <property type="evidence" value="ECO:0007669"/>
    <property type="project" value="TreeGrafter"/>
</dbReference>
<dbReference type="SUPFAM" id="SSF55874">
    <property type="entry name" value="ATPase domain of HSP90 chaperone/DNA topoisomerase II/histidine kinase"/>
    <property type="match status" value="1"/>
</dbReference>
<dbReference type="Proteomes" id="UP000196531">
    <property type="component" value="Unassembled WGS sequence"/>
</dbReference>
<feature type="transmembrane region" description="Helical" evidence="8">
    <location>
        <begin position="151"/>
        <end position="169"/>
    </location>
</feature>
<evidence type="ECO:0000256" key="7">
    <source>
        <dbReference type="ARBA" id="ARBA00023012"/>
    </source>
</evidence>
<dbReference type="PRINTS" id="PR00344">
    <property type="entry name" value="BCTRLSENSOR"/>
</dbReference>
<dbReference type="GO" id="GO:0005524">
    <property type="term" value="F:ATP binding"/>
    <property type="evidence" value="ECO:0007669"/>
    <property type="project" value="UniProtKB-KW"/>
</dbReference>
<keyword evidence="8" id="KW-0812">Transmembrane</keyword>
<dbReference type="InterPro" id="IPR005467">
    <property type="entry name" value="His_kinase_dom"/>
</dbReference>
<protein>
    <recommendedName>
        <fullName evidence="2">histidine kinase</fullName>
        <ecNumber evidence="2">2.7.13.3</ecNumber>
    </recommendedName>
</protein>
<reference evidence="11" key="1">
    <citation type="journal article" date="2017" name="Proc. Natl. Acad. Sci. U.S.A.">
        <title>Simulation of Deepwater Horizon oil plume reveals substrate specialization within a complex community of hydrocarbon-degraders.</title>
        <authorList>
            <person name="Hu P."/>
            <person name="Dubinsky E.A."/>
            <person name="Probst A.J."/>
            <person name="Wang J."/>
            <person name="Sieber C.M.K."/>
            <person name="Tom L.M."/>
            <person name="Gardinali P."/>
            <person name="Banfield J.F."/>
            <person name="Atlas R.M."/>
            <person name="Andersen G.L."/>
        </authorList>
    </citation>
    <scope>NUCLEOTIDE SEQUENCE [LARGE SCALE GENOMIC DNA]</scope>
</reference>
<dbReference type="GO" id="GO:0004673">
    <property type="term" value="F:protein histidine kinase activity"/>
    <property type="evidence" value="ECO:0007669"/>
    <property type="project" value="UniProtKB-EC"/>
</dbReference>
<dbReference type="InterPro" id="IPR003594">
    <property type="entry name" value="HATPase_dom"/>
</dbReference>
<evidence type="ECO:0000313" key="11">
    <source>
        <dbReference type="Proteomes" id="UP000196531"/>
    </source>
</evidence>
<dbReference type="GO" id="GO:0030295">
    <property type="term" value="F:protein kinase activator activity"/>
    <property type="evidence" value="ECO:0007669"/>
    <property type="project" value="TreeGrafter"/>
</dbReference>
<dbReference type="InterPro" id="IPR004358">
    <property type="entry name" value="Sig_transdc_His_kin-like_C"/>
</dbReference>
<evidence type="ECO:0000256" key="6">
    <source>
        <dbReference type="ARBA" id="ARBA00022840"/>
    </source>
</evidence>
<organism evidence="10 11">
    <name type="scientific">Halobacteriovorax marinus</name>
    <dbReference type="NCBI Taxonomy" id="97084"/>
    <lineage>
        <taxon>Bacteria</taxon>
        <taxon>Pseudomonadati</taxon>
        <taxon>Bdellovibrionota</taxon>
        <taxon>Bacteriovoracia</taxon>
        <taxon>Bacteriovoracales</taxon>
        <taxon>Halobacteriovoraceae</taxon>
        <taxon>Halobacteriovorax</taxon>
    </lineage>
</organism>
<evidence type="ECO:0000259" key="9">
    <source>
        <dbReference type="PROSITE" id="PS50109"/>
    </source>
</evidence>
<dbReference type="AlphaFoldDB" id="A0A1Y5F815"/>
<evidence type="ECO:0000256" key="1">
    <source>
        <dbReference type="ARBA" id="ARBA00000085"/>
    </source>
</evidence>
<evidence type="ECO:0000256" key="3">
    <source>
        <dbReference type="ARBA" id="ARBA00022679"/>
    </source>
</evidence>
<evidence type="ECO:0000256" key="2">
    <source>
        <dbReference type="ARBA" id="ARBA00012438"/>
    </source>
</evidence>
<gene>
    <name evidence="10" type="ORF">A9Q84_11870</name>
</gene>
<keyword evidence="8" id="KW-1133">Transmembrane helix</keyword>
<evidence type="ECO:0000256" key="8">
    <source>
        <dbReference type="SAM" id="Phobius"/>
    </source>
</evidence>
<dbReference type="PANTHER" id="PTHR42878">
    <property type="entry name" value="TWO-COMPONENT HISTIDINE KINASE"/>
    <property type="match status" value="1"/>
</dbReference>
<dbReference type="Pfam" id="PF02518">
    <property type="entry name" value="HATPase_c"/>
    <property type="match status" value="1"/>
</dbReference>
<evidence type="ECO:0000313" key="10">
    <source>
        <dbReference type="EMBL" id="OUR97023.1"/>
    </source>
</evidence>
<sequence length="407" mass="46488">MEIDLVENKRKFKTLIFGNALTIFIQIFYMLRFNYTHHSSETNVVLFTLITLGALSFVFSFKGKYLVATLLILIPGSINLVLIIYQAGGINAPAPFWLFLLPLFYGVFFDMKGSIVGTFVSFIALFFFLVVDKYGLYYYQVEIADYKFDKIMNLYLFGTLLSGYLITYTKTYGQASVSLREANLRVDTLLRVVLHDLANQLTAINHRLKKLKRDDPYFVKLKKSSERSIEIIQSVRLLQKLDKPSFSKSVEVFPLKDLVASLHDEHELSLEEKSITLNIENELDEHKTIKTNFTVLKTQILGNVISNAIKFSYPDGVINFSIRMIESDIQFSIRDFGIGIPQEIQNNLFRLDATTSRKGTDGEFGTGYGMPIMKHFVNLLEGHVLVESSEEENLNGTLFTINLPHKI</sequence>
<dbReference type="GO" id="GO:0000156">
    <property type="term" value="F:phosphorelay response regulator activity"/>
    <property type="evidence" value="ECO:0007669"/>
    <property type="project" value="TreeGrafter"/>
</dbReference>
<comment type="caution">
    <text evidence="10">The sequence shown here is derived from an EMBL/GenBank/DDBJ whole genome shotgun (WGS) entry which is preliminary data.</text>
</comment>
<comment type="catalytic activity">
    <reaction evidence="1">
        <text>ATP + protein L-histidine = ADP + protein N-phospho-L-histidine.</text>
        <dbReference type="EC" id="2.7.13.3"/>
    </reaction>
</comment>
<accession>A0A1Y5F815</accession>
<evidence type="ECO:0000256" key="4">
    <source>
        <dbReference type="ARBA" id="ARBA00022741"/>
    </source>
</evidence>
<dbReference type="Gene3D" id="3.30.565.10">
    <property type="entry name" value="Histidine kinase-like ATPase, C-terminal domain"/>
    <property type="match status" value="1"/>
</dbReference>
<keyword evidence="8" id="KW-0472">Membrane</keyword>
<dbReference type="EMBL" id="MAAO01000006">
    <property type="protein sequence ID" value="OUR97023.1"/>
    <property type="molecule type" value="Genomic_DNA"/>
</dbReference>
<keyword evidence="7" id="KW-0902">Two-component regulatory system</keyword>
<keyword evidence="4" id="KW-0547">Nucleotide-binding</keyword>
<keyword evidence="6" id="KW-0067">ATP-binding</keyword>
<keyword evidence="5" id="KW-0418">Kinase</keyword>